<keyword evidence="4" id="KW-1185">Reference proteome</keyword>
<dbReference type="EMBL" id="JAQNDN010000028">
    <property type="protein sequence ID" value="MDC0675989.1"/>
    <property type="molecule type" value="Genomic_DNA"/>
</dbReference>
<evidence type="ECO:0000256" key="2">
    <source>
        <dbReference type="SAM" id="Phobius"/>
    </source>
</evidence>
<proteinExistence type="predicted"/>
<accession>A0ABT5BR13</accession>
<keyword evidence="2" id="KW-0472">Membrane</keyword>
<name>A0ABT5BR13_9BACT</name>
<evidence type="ECO:0000313" key="3">
    <source>
        <dbReference type="EMBL" id="MDC0675989.1"/>
    </source>
</evidence>
<feature type="region of interest" description="Disordered" evidence="1">
    <location>
        <begin position="133"/>
        <end position="152"/>
    </location>
</feature>
<protein>
    <submittedName>
        <fullName evidence="3">Uncharacterized protein</fullName>
    </submittedName>
</protein>
<organism evidence="3 4">
    <name type="scientific">Nannocystis radixulma</name>
    <dbReference type="NCBI Taxonomy" id="2995305"/>
    <lineage>
        <taxon>Bacteria</taxon>
        <taxon>Pseudomonadati</taxon>
        <taxon>Myxococcota</taxon>
        <taxon>Polyangia</taxon>
        <taxon>Nannocystales</taxon>
        <taxon>Nannocystaceae</taxon>
        <taxon>Nannocystis</taxon>
    </lineage>
</organism>
<comment type="caution">
    <text evidence="3">The sequence shown here is derived from an EMBL/GenBank/DDBJ whole genome shotgun (WGS) entry which is preliminary data.</text>
</comment>
<gene>
    <name evidence="3" type="ORF">POL58_50125</name>
</gene>
<reference evidence="3 4" key="1">
    <citation type="submission" date="2022-11" db="EMBL/GenBank/DDBJ databases">
        <title>Minimal conservation of predation-associated metabolite biosynthetic gene clusters underscores biosynthetic potential of Myxococcota including descriptions for ten novel species: Archangium lansinium sp. nov., Myxococcus landrumus sp. nov., Nannocystis bai.</title>
        <authorList>
            <person name="Ahearne A."/>
            <person name="Stevens C."/>
            <person name="Dowd S."/>
        </authorList>
    </citation>
    <scope>NUCLEOTIDE SEQUENCE [LARGE SCALE GENOMIC DNA]</scope>
    <source>
        <strain evidence="3 4">NCELM</strain>
    </source>
</reference>
<dbReference type="Proteomes" id="UP001217838">
    <property type="component" value="Unassembled WGS sequence"/>
</dbReference>
<evidence type="ECO:0000256" key="1">
    <source>
        <dbReference type="SAM" id="MobiDB-lite"/>
    </source>
</evidence>
<feature type="transmembrane region" description="Helical" evidence="2">
    <location>
        <begin position="86"/>
        <end position="106"/>
    </location>
</feature>
<keyword evidence="2" id="KW-0812">Transmembrane</keyword>
<evidence type="ECO:0000313" key="4">
    <source>
        <dbReference type="Proteomes" id="UP001217838"/>
    </source>
</evidence>
<keyword evidence="2" id="KW-1133">Transmembrane helix</keyword>
<sequence length="152" mass="14999">MATAGLFDALGLGANIGRIVTVRTGCQDTAGDPQGCLSNAVSLVALSPVALIGNLTAFALAGGAGSMHRRYLAHRAAFAGGREPRVGLQIGLGAGLMAAGIVGYLGTRVGSFVDGFGAVSCVEKHPVDEGGGLPPEYGDCLRGSGADTSPAS</sequence>
<dbReference type="RefSeq" id="WP_272011686.1">
    <property type="nucleotide sequence ID" value="NZ_JAQNDN010000028.1"/>
</dbReference>
<feature type="transmembrane region" description="Helical" evidence="2">
    <location>
        <begin position="40"/>
        <end position="65"/>
    </location>
</feature>